<feature type="compositionally biased region" description="Basic residues" evidence="1">
    <location>
        <begin position="313"/>
        <end position="324"/>
    </location>
</feature>
<protein>
    <submittedName>
        <fullName evidence="3">Rab GTPase-activating protein</fullName>
    </submittedName>
</protein>
<organism evidence="3 4">
    <name type="scientific">Aureococcus anophagefferens</name>
    <name type="common">Harmful bloom alga</name>
    <dbReference type="NCBI Taxonomy" id="44056"/>
    <lineage>
        <taxon>Eukaryota</taxon>
        <taxon>Sar</taxon>
        <taxon>Stramenopiles</taxon>
        <taxon>Ochrophyta</taxon>
        <taxon>Pelagophyceae</taxon>
        <taxon>Pelagomonadales</taxon>
        <taxon>Pelagomonadaceae</taxon>
        <taxon>Aureococcus</taxon>
    </lineage>
</organism>
<dbReference type="Pfam" id="PF05201">
    <property type="entry name" value="GlutR_N"/>
    <property type="match status" value="1"/>
</dbReference>
<dbReference type="Gene3D" id="3.30.460.30">
    <property type="entry name" value="Glutamyl-tRNA reductase, N-terminal domain"/>
    <property type="match status" value="1"/>
</dbReference>
<dbReference type="SUPFAM" id="SSF69742">
    <property type="entry name" value="Glutamyl tRNA-reductase catalytic, N-terminal domain"/>
    <property type="match status" value="1"/>
</dbReference>
<dbReference type="Gene3D" id="1.10.472.80">
    <property type="entry name" value="Ypt/Rab-GAP domain of gyp1p, domain 3"/>
    <property type="match status" value="1"/>
</dbReference>
<feature type="region of interest" description="Disordered" evidence="1">
    <location>
        <begin position="572"/>
        <end position="592"/>
    </location>
</feature>
<proteinExistence type="predicted"/>
<name>A0ABR1FIZ9_AURAN</name>
<feature type="domain" description="Glutamyl-tRNA reductase N-terminal" evidence="2">
    <location>
        <begin position="67"/>
        <end position="155"/>
    </location>
</feature>
<sequence>MRTCLALLLAPGAALDPLAKLQVVSLARPPESQLLSAKLSVDDVACWKWKEAAMGDGAGSSCNGVERALAQRLRADGGECVVLSTCARLDVYAYGCGDVADAVAADVGGLASQFRRSRPFAPRYGDVDVRPHLAVATGAAAARHVFEVACFAGLEKCEFDPFDSHQAHVVKQVKAAFDDATRPGDGADAAPGWTLWQQQIMESIAHRRASTHQRRPTEVLLHGSDAPACDRLRALRKAAVVDGLDGAARPVAWKLLLGVGRCDAKRYGARSWRGAPAGPASPSRPTRGARSGPAARAPSARLATPAERADPRARRRAARRPRRGPRADAAAQRELRRRAAAAAAAAALARRRGDGGRTGRRSRACCSALPSELEAFWCLEALVAAKAPTYFTPNLGAPRRARASWTRCLAVVDPSSLRGSRRRRRRRGSARGAARAAAARATAPRCWAPSRARVARARPPEDLFAFPLLASLFACAPPLAEVVVLWDALLALGVHSGVLLCAALCVSLRDELLLDPDPLARLQPRNLPPLDGRRLVAGAARLAPKIPPPLFDLVLRHPVDVVDRAAILACVGDGDPGKPPPPPKPRRSSLIM</sequence>
<feature type="compositionally biased region" description="Low complexity" evidence="1">
    <location>
        <begin position="273"/>
        <end position="306"/>
    </location>
</feature>
<dbReference type="Proteomes" id="UP001363151">
    <property type="component" value="Unassembled WGS sequence"/>
</dbReference>
<feature type="region of interest" description="Disordered" evidence="1">
    <location>
        <begin position="271"/>
        <end position="335"/>
    </location>
</feature>
<dbReference type="InterPro" id="IPR015895">
    <property type="entry name" value="4pyrrol_synth_GluRdtase_N"/>
</dbReference>
<dbReference type="InterPro" id="IPR036343">
    <property type="entry name" value="GluRdtase_N_sf"/>
</dbReference>
<gene>
    <name evidence="3" type="primary">cdc16</name>
    <name evidence="3" type="ORF">SO694_000890121</name>
</gene>
<evidence type="ECO:0000256" key="1">
    <source>
        <dbReference type="SAM" id="MobiDB-lite"/>
    </source>
</evidence>
<keyword evidence="4" id="KW-1185">Reference proteome</keyword>
<evidence type="ECO:0000313" key="3">
    <source>
        <dbReference type="EMBL" id="KAK7231777.1"/>
    </source>
</evidence>
<accession>A0ABR1FIZ9</accession>
<comment type="caution">
    <text evidence="3">The sequence shown here is derived from an EMBL/GenBank/DDBJ whole genome shotgun (WGS) entry which is preliminary data.</text>
</comment>
<dbReference type="EMBL" id="JBBJCI010000374">
    <property type="protein sequence ID" value="KAK7231777.1"/>
    <property type="molecule type" value="Genomic_DNA"/>
</dbReference>
<dbReference type="SUPFAM" id="SSF47923">
    <property type="entry name" value="Ypt/Rab-GAP domain of gyp1p"/>
    <property type="match status" value="1"/>
</dbReference>
<reference evidence="3 4" key="1">
    <citation type="submission" date="2024-03" db="EMBL/GenBank/DDBJ databases">
        <title>Aureococcus anophagefferens CCMP1851 and Kratosvirus quantuckense: Draft genome of a second virus-susceptible host strain in the model system.</title>
        <authorList>
            <person name="Chase E."/>
            <person name="Truchon A.R."/>
            <person name="Schepens W."/>
            <person name="Wilhelm S.W."/>
        </authorList>
    </citation>
    <scope>NUCLEOTIDE SEQUENCE [LARGE SCALE GENOMIC DNA]</scope>
    <source>
        <strain evidence="3 4">CCMP1851</strain>
    </source>
</reference>
<evidence type="ECO:0000313" key="4">
    <source>
        <dbReference type="Proteomes" id="UP001363151"/>
    </source>
</evidence>
<evidence type="ECO:0000259" key="2">
    <source>
        <dbReference type="Pfam" id="PF05201"/>
    </source>
</evidence>
<dbReference type="InterPro" id="IPR035969">
    <property type="entry name" value="Rab-GAP_TBC_sf"/>
</dbReference>